<name>A0A4P8HQC8_9BURK</name>
<feature type="domain" description="Ice-binding protein C-terminal" evidence="2">
    <location>
        <begin position="158"/>
        <end position="183"/>
    </location>
</feature>
<keyword evidence="5" id="KW-1185">Reference proteome</keyword>
<dbReference type="NCBIfam" id="TIGR02595">
    <property type="entry name" value="PEP_CTERM"/>
    <property type="match status" value="1"/>
</dbReference>
<dbReference type="EMBL" id="JACHXS010000002">
    <property type="protein sequence ID" value="MBB3220508.1"/>
    <property type="molecule type" value="Genomic_DNA"/>
</dbReference>
<feature type="chain" id="PRO_5044607341" evidence="1">
    <location>
        <begin position="20"/>
        <end position="183"/>
    </location>
</feature>
<dbReference type="EMBL" id="CP040017">
    <property type="protein sequence ID" value="QCP11973.1"/>
    <property type="molecule type" value="Genomic_DNA"/>
</dbReference>
<gene>
    <name evidence="4" type="ORF">FCL38_17305</name>
    <name evidence="3" type="ORF">FHS02_001307</name>
</gene>
<reference evidence="4 5" key="1">
    <citation type="submission" date="2019-05" db="EMBL/GenBank/DDBJ databases">
        <title>Draft Genome Sequences of Six Type Strains of the Genus Massilia.</title>
        <authorList>
            <person name="Miess H."/>
            <person name="Frediansyhah A."/>
            <person name="Gross H."/>
        </authorList>
    </citation>
    <scope>NUCLEOTIDE SEQUENCE [LARGE SCALE GENOMIC DNA]</scope>
    <source>
        <strain evidence="4 5">DSMZ 26121</strain>
    </source>
</reference>
<reference evidence="3 6" key="2">
    <citation type="submission" date="2020-08" db="EMBL/GenBank/DDBJ databases">
        <title>Genomic Encyclopedia of Type Strains, Phase III (KMG-III): the genomes of soil and plant-associated and newly described type strains.</title>
        <authorList>
            <person name="Whitman W."/>
        </authorList>
    </citation>
    <scope>NUCLEOTIDE SEQUENCE [LARGE SCALE GENOMIC DNA]</scope>
    <source>
        <strain evidence="3 6">CECT 7753</strain>
    </source>
</reference>
<protein>
    <submittedName>
        <fullName evidence="4">PEP-CTERM sorting domain-containing protein</fullName>
    </submittedName>
</protein>
<evidence type="ECO:0000313" key="4">
    <source>
        <dbReference type="EMBL" id="QCP11973.1"/>
    </source>
</evidence>
<dbReference type="AlphaFoldDB" id="A0A4P8HQC8"/>
<dbReference type="Proteomes" id="UP000298763">
    <property type="component" value="Chromosome"/>
</dbReference>
<evidence type="ECO:0000313" key="6">
    <source>
        <dbReference type="Proteomes" id="UP000584325"/>
    </source>
</evidence>
<dbReference type="InterPro" id="IPR013424">
    <property type="entry name" value="Ice-binding_C"/>
</dbReference>
<evidence type="ECO:0000259" key="2">
    <source>
        <dbReference type="Pfam" id="PF07589"/>
    </source>
</evidence>
<evidence type="ECO:0000313" key="5">
    <source>
        <dbReference type="Proteomes" id="UP000298763"/>
    </source>
</evidence>
<feature type="signal peptide" evidence="1">
    <location>
        <begin position="1"/>
        <end position="19"/>
    </location>
</feature>
<dbReference type="OrthoDB" id="8759491at2"/>
<keyword evidence="1" id="KW-0732">Signal</keyword>
<organism evidence="3 6">
    <name type="scientific">Pseudoduganella umbonata</name>
    <dbReference type="NCBI Taxonomy" id="864828"/>
    <lineage>
        <taxon>Bacteria</taxon>
        <taxon>Pseudomonadati</taxon>
        <taxon>Pseudomonadota</taxon>
        <taxon>Betaproteobacteria</taxon>
        <taxon>Burkholderiales</taxon>
        <taxon>Oxalobacteraceae</taxon>
        <taxon>Telluria group</taxon>
        <taxon>Pseudoduganella</taxon>
    </lineage>
</organism>
<dbReference type="RefSeq" id="WP_137314815.1">
    <property type="nucleotide sequence ID" value="NZ_CP040017.1"/>
</dbReference>
<accession>A0A4P8HQC8</accession>
<sequence length="183" mass="20399">MLKKLAIAGALAACSLAQAEVQELKVVYQGLYDAHAGKFDLTKRLTANFNVDDLNQDGSYSLSEVVRFEFESITYSGECSDGSFGWWSCLNSFSYTPGSNPSFTASMRVSDELYPWSERIVAGEYYEYQSARWADERWEWTSATETYVVPANVTVPLPVPEPAQYGMLAVGLAGMLALARRRR</sequence>
<dbReference type="Proteomes" id="UP000584325">
    <property type="component" value="Unassembled WGS sequence"/>
</dbReference>
<proteinExistence type="predicted"/>
<dbReference type="Pfam" id="PF07589">
    <property type="entry name" value="PEP-CTERM"/>
    <property type="match status" value="1"/>
</dbReference>
<evidence type="ECO:0000313" key="3">
    <source>
        <dbReference type="EMBL" id="MBB3220508.1"/>
    </source>
</evidence>
<evidence type="ECO:0000256" key="1">
    <source>
        <dbReference type="SAM" id="SignalP"/>
    </source>
</evidence>